<dbReference type="Proteomes" id="UP000028524">
    <property type="component" value="Unassembled WGS sequence"/>
</dbReference>
<feature type="non-terminal residue" evidence="1">
    <location>
        <position position="11"/>
    </location>
</feature>
<evidence type="ECO:0000313" key="1">
    <source>
        <dbReference type="EMBL" id="KFA68986.1"/>
    </source>
</evidence>
<keyword evidence="2" id="KW-1185">Reference proteome</keyword>
<accession>A0A084QYF1</accession>
<name>A0A084QYF1_STAC4</name>
<organism evidence="1 2">
    <name type="scientific">Stachybotrys chlorohalonatus (strain IBT 40285)</name>
    <dbReference type="NCBI Taxonomy" id="1283841"/>
    <lineage>
        <taxon>Eukaryota</taxon>
        <taxon>Fungi</taxon>
        <taxon>Dikarya</taxon>
        <taxon>Ascomycota</taxon>
        <taxon>Pezizomycotina</taxon>
        <taxon>Sordariomycetes</taxon>
        <taxon>Hypocreomycetidae</taxon>
        <taxon>Hypocreales</taxon>
        <taxon>Stachybotryaceae</taxon>
        <taxon>Stachybotrys</taxon>
    </lineage>
</organism>
<evidence type="ECO:0000313" key="2">
    <source>
        <dbReference type="Proteomes" id="UP000028524"/>
    </source>
</evidence>
<proteinExistence type="predicted"/>
<sequence>MPLKLFQVFLP</sequence>
<dbReference type="EMBL" id="KL659642">
    <property type="protein sequence ID" value="KFA68986.1"/>
    <property type="molecule type" value="Genomic_DNA"/>
</dbReference>
<gene>
    <name evidence="1" type="ORF">S40285_10898</name>
</gene>
<reference evidence="1 2" key="1">
    <citation type="journal article" date="2014" name="BMC Genomics">
        <title>Comparative genome sequencing reveals chemotype-specific gene clusters in the toxigenic black mold Stachybotrys.</title>
        <authorList>
            <person name="Semeiks J."/>
            <person name="Borek D."/>
            <person name="Otwinowski Z."/>
            <person name="Grishin N.V."/>
        </authorList>
    </citation>
    <scope>NUCLEOTIDE SEQUENCE [LARGE SCALE GENOMIC DNA]</scope>
    <source>
        <strain evidence="1 2">IBT 40285</strain>
    </source>
</reference>
<dbReference type="InParanoid" id="A0A084QYF1"/>
<dbReference type="HOGENOM" id="CLU_3438251_0_0_1"/>
<protein>
    <submittedName>
        <fullName evidence="1">Uncharacterized protein</fullName>
    </submittedName>
</protein>